<comment type="caution">
    <text evidence="9">The sequence shown here is derived from an EMBL/GenBank/DDBJ whole genome shotgun (WGS) entry which is preliminary data.</text>
</comment>
<comment type="cofactor">
    <cofactor evidence="8">
        <name>Fe(2+)</name>
        <dbReference type="ChEBI" id="CHEBI:29033"/>
    </cofactor>
    <text evidence="8">Binds 1 Fe(2+) ion per subunit.</text>
</comment>
<proteinExistence type="inferred from homology"/>
<feature type="binding site" evidence="8">
    <location>
        <position position="530"/>
    </location>
    <ligand>
        <name>Fe cation</name>
        <dbReference type="ChEBI" id="CHEBI:24875"/>
        <note>catalytic</note>
    </ligand>
</feature>
<dbReference type="GO" id="GO:0046872">
    <property type="term" value="F:metal ion binding"/>
    <property type="evidence" value="ECO:0007669"/>
    <property type="project" value="UniProtKB-KW"/>
</dbReference>
<evidence type="ECO:0000313" key="10">
    <source>
        <dbReference type="Proteomes" id="UP000036987"/>
    </source>
</evidence>
<evidence type="ECO:0000256" key="6">
    <source>
        <dbReference type="ARBA" id="ARBA00039084"/>
    </source>
</evidence>
<evidence type="ECO:0000256" key="3">
    <source>
        <dbReference type="ARBA" id="ARBA00022964"/>
    </source>
</evidence>
<keyword evidence="3 9" id="KW-0223">Dioxygenase</keyword>
<organism evidence="9 10">
    <name type="scientific">Zostera marina</name>
    <name type="common">Eelgrass</name>
    <dbReference type="NCBI Taxonomy" id="29655"/>
    <lineage>
        <taxon>Eukaryota</taxon>
        <taxon>Viridiplantae</taxon>
        <taxon>Streptophyta</taxon>
        <taxon>Embryophyta</taxon>
        <taxon>Tracheophyta</taxon>
        <taxon>Spermatophyta</taxon>
        <taxon>Magnoliopsida</taxon>
        <taxon>Liliopsida</taxon>
        <taxon>Zosteraceae</taxon>
        <taxon>Zostera</taxon>
    </lineage>
</organism>
<keyword evidence="5 8" id="KW-0408">Iron</keyword>
<evidence type="ECO:0000256" key="1">
    <source>
        <dbReference type="ARBA" id="ARBA00006787"/>
    </source>
</evidence>
<dbReference type="PANTHER" id="PTHR10543:SF89">
    <property type="entry name" value="CAROTENOID 9,10(9',10')-CLEAVAGE DIOXYGENASE 1"/>
    <property type="match status" value="1"/>
</dbReference>
<feature type="binding site" evidence="8">
    <location>
        <position position="226"/>
    </location>
    <ligand>
        <name>Fe cation</name>
        <dbReference type="ChEBI" id="CHEBI:24875"/>
        <note>catalytic</note>
    </ligand>
</feature>
<dbReference type="OMA" id="QEARYIY"/>
<dbReference type="Proteomes" id="UP000036987">
    <property type="component" value="Unassembled WGS sequence"/>
</dbReference>
<evidence type="ECO:0000256" key="4">
    <source>
        <dbReference type="ARBA" id="ARBA00023002"/>
    </source>
</evidence>
<reference evidence="10" key="1">
    <citation type="journal article" date="2016" name="Nature">
        <title>The genome of the seagrass Zostera marina reveals angiosperm adaptation to the sea.</title>
        <authorList>
            <person name="Olsen J.L."/>
            <person name="Rouze P."/>
            <person name="Verhelst B."/>
            <person name="Lin Y.-C."/>
            <person name="Bayer T."/>
            <person name="Collen J."/>
            <person name="Dattolo E."/>
            <person name="De Paoli E."/>
            <person name="Dittami S."/>
            <person name="Maumus F."/>
            <person name="Michel G."/>
            <person name="Kersting A."/>
            <person name="Lauritano C."/>
            <person name="Lohaus R."/>
            <person name="Toepel M."/>
            <person name="Tonon T."/>
            <person name="Vanneste K."/>
            <person name="Amirebrahimi M."/>
            <person name="Brakel J."/>
            <person name="Bostroem C."/>
            <person name="Chovatia M."/>
            <person name="Grimwood J."/>
            <person name="Jenkins J.W."/>
            <person name="Jueterbock A."/>
            <person name="Mraz A."/>
            <person name="Stam W.T."/>
            <person name="Tice H."/>
            <person name="Bornberg-Bauer E."/>
            <person name="Green P.J."/>
            <person name="Pearson G.A."/>
            <person name="Procaccini G."/>
            <person name="Duarte C.M."/>
            <person name="Schmutz J."/>
            <person name="Reusch T.B.H."/>
            <person name="Van de Peer Y."/>
        </authorList>
    </citation>
    <scope>NUCLEOTIDE SEQUENCE [LARGE SCALE GENOMIC DNA]</scope>
    <source>
        <strain evidence="10">cv. Finnish</strain>
    </source>
</reference>
<accession>A0A0K9NXJ0</accession>
<evidence type="ECO:0000256" key="7">
    <source>
        <dbReference type="ARBA" id="ARBA00048709"/>
    </source>
</evidence>
<sequence length="545" mass="61578">MGTVVMEEDGNHNGIVKVDPKPNKGWMATMVDMVEKVLVCFMFDPTISNHFLTGPFAPVKDETPPSSQLPVIGFLPECLNGEFVRVGPNPKFQPVAGYSWFDGDGMIHALRIKGGNATFVSRYVKTSRLIQEEYFGESKFYKIGDFKGLFGLATVYLQKIREKLKILDLSYGSQTGNTALIYHQGKLLSLSEGDKPYVVKVLEDGDLQTLGLLDYDKRLNHNFTAHPKVDPLTDEMFAFGYSVDAPPYVTYRVISKDGAMLDPVPISISDPVMMHDFAITENYAIFMDLPLYFKPKEMVKGKFIFMFDDTKKSHFGILPRYAKDDHEMRWFELPSCFIFHNANAWEEDNEVVLICCRLENLDIEAINGSTEKFVNNFTNQLYEMRFNMKNGAASQKQLSVPAVDFPRINENFTGRKQQFVYATKIDNISQVKAIVKFDLHEEPEAGKKELEVGGNIKGIFHLGPGRIGSEAIYVPRTKDKNSEEDDGYLMFFVIDENTGKSEVNVIDAKTFSPNLVAAVELPAKVPVGFHAFFVTEEQLQNQIQL</sequence>
<evidence type="ECO:0000256" key="2">
    <source>
        <dbReference type="ARBA" id="ARBA00022723"/>
    </source>
</evidence>
<dbReference type="Pfam" id="PF03055">
    <property type="entry name" value="RPE65"/>
    <property type="match status" value="1"/>
</dbReference>
<gene>
    <name evidence="9" type="ORF">ZOSMA_52G00590</name>
</gene>
<comment type="similarity">
    <text evidence="1">Belongs to the carotenoid oxygenase family.</text>
</comment>
<dbReference type="InterPro" id="IPR004294">
    <property type="entry name" value="Carotenoid_Oase"/>
</dbReference>
<dbReference type="AlphaFoldDB" id="A0A0K9NXJ0"/>
<keyword evidence="10" id="KW-1185">Reference proteome</keyword>
<dbReference type="EC" id="1.14.99.n4" evidence="6"/>
<dbReference type="PANTHER" id="PTHR10543">
    <property type="entry name" value="BETA-CAROTENE DIOXYGENASE"/>
    <property type="match status" value="1"/>
</dbReference>
<keyword evidence="4" id="KW-0560">Oxidoreductase</keyword>
<dbReference type="STRING" id="29655.A0A0K9NXJ0"/>
<dbReference type="OrthoDB" id="1069523at2759"/>
<dbReference type="GO" id="GO:0009570">
    <property type="term" value="C:chloroplast stroma"/>
    <property type="evidence" value="ECO:0000318"/>
    <property type="project" value="GO_Central"/>
</dbReference>
<dbReference type="GO" id="GO:0016121">
    <property type="term" value="P:carotene catabolic process"/>
    <property type="evidence" value="ECO:0000318"/>
    <property type="project" value="GO_Central"/>
</dbReference>
<comment type="catalytic activity">
    <reaction evidence="7">
        <text>all-trans-zeaxanthin + 2 O2 = 4,9-dimethyldodeca-2,4,6,8,10-pentaenedial + 2 (3R)-hydroxy-beta-ionone</text>
        <dbReference type="Rhea" id="RHEA:26393"/>
        <dbReference type="ChEBI" id="CHEBI:15379"/>
        <dbReference type="ChEBI" id="CHEBI:27547"/>
        <dbReference type="ChEBI" id="CHEBI:53171"/>
        <dbReference type="ChEBI" id="CHEBI:53173"/>
        <dbReference type="EC" id="1.14.99.n4"/>
    </reaction>
</comment>
<protein>
    <recommendedName>
        <fullName evidence="6">carotenoid 9,10-dioxygenase</fullName>
        <ecNumber evidence="6">1.14.99.n4</ecNumber>
    </recommendedName>
</protein>
<keyword evidence="2 8" id="KW-0479">Metal-binding</keyword>
<dbReference type="EMBL" id="LFYR01001488">
    <property type="protein sequence ID" value="KMZ61408.1"/>
    <property type="molecule type" value="Genomic_DNA"/>
</dbReference>
<name>A0A0K9NXJ0_ZOSMR</name>
<feature type="binding site" evidence="8">
    <location>
        <position position="275"/>
    </location>
    <ligand>
        <name>Fe cation</name>
        <dbReference type="ChEBI" id="CHEBI:24875"/>
        <note>catalytic</note>
    </ligand>
</feature>
<evidence type="ECO:0000256" key="5">
    <source>
        <dbReference type="ARBA" id="ARBA00023004"/>
    </source>
</evidence>
<evidence type="ECO:0000313" key="9">
    <source>
        <dbReference type="EMBL" id="KMZ61408.1"/>
    </source>
</evidence>
<evidence type="ECO:0000256" key="8">
    <source>
        <dbReference type="PIRSR" id="PIRSR604294-1"/>
    </source>
</evidence>
<feature type="binding site" evidence="8">
    <location>
        <position position="340"/>
    </location>
    <ligand>
        <name>Fe cation</name>
        <dbReference type="ChEBI" id="CHEBI:24875"/>
        <note>catalytic</note>
    </ligand>
</feature>
<dbReference type="GO" id="GO:0010436">
    <property type="term" value="F:carotenoid dioxygenase activity"/>
    <property type="evidence" value="ECO:0000318"/>
    <property type="project" value="GO_Central"/>
</dbReference>